<keyword evidence="2" id="KW-1185">Reference proteome</keyword>
<sequence length="105" mass="12355">MNKLEFLGRGFGYNVTEGNTSSYIKNDDTLLLIDFGESIFQKIVTKNLIEGIKNVHVLITHMHSDHIGSLGSFVGYCYWRQKIRINIYFHEKEKNNRIFKTYWCC</sequence>
<keyword evidence="1" id="KW-0378">Hydrolase</keyword>
<accession>A0A1S8T8R9</accession>
<dbReference type="GO" id="GO:0042781">
    <property type="term" value="F:3'-tRNA processing endoribonuclease activity"/>
    <property type="evidence" value="ECO:0007669"/>
    <property type="project" value="UniProtKB-EC"/>
</dbReference>
<dbReference type="Proteomes" id="UP000190890">
    <property type="component" value="Unassembled WGS sequence"/>
</dbReference>
<gene>
    <name evidence="1" type="primary">rbn_1</name>
    <name evidence="1" type="ORF">CLPUN_41690</name>
</gene>
<dbReference type="RefSeq" id="WP_242954207.1">
    <property type="nucleotide sequence ID" value="NZ_LZZM01000205.1"/>
</dbReference>
<proteinExistence type="predicted"/>
<dbReference type="STRING" id="29367.CLPUN_41690"/>
<evidence type="ECO:0000313" key="2">
    <source>
        <dbReference type="Proteomes" id="UP000190890"/>
    </source>
</evidence>
<dbReference type="Pfam" id="PF23023">
    <property type="entry name" value="Anti-Pycsar_Apyc1"/>
    <property type="match status" value="1"/>
</dbReference>
<dbReference type="EMBL" id="LZZM01000205">
    <property type="protein sequence ID" value="OOM74029.1"/>
    <property type="molecule type" value="Genomic_DNA"/>
</dbReference>
<dbReference type="AlphaFoldDB" id="A0A1S8T8R9"/>
<name>A0A1S8T8R9_9CLOT</name>
<reference evidence="1 2" key="1">
    <citation type="submission" date="2016-05" db="EMBL/GenBank/DDBJ databases">
        <title>Microbial solvent formation.</title>
        <authorList>
            <person name="Poehlein A."/>
            <person name="Montoya Solano J.D."/>
            <person name="Flitsch S."/>
            <person name="Krabben P."/>
            <person name="Duerre P."/>
            <person name="Daniel R."/>
        </authorList>
    </citation>
    <scope>NUCLEOTIDE SEQUENCE [LARGE SCALE GENOMIC DNA]</scope>
    <source>
        <strain evidence="1 2">DSM 2619</strain>
    </source>
</reference>
<comment type="caution">
    <text evidence="1">The sequence shown here is derived from an EMBL/GenBank/DDBJ whole genome shotgun (WGS) entry which is preliminary data.</text>
</comment>
<dbReference type="Gene3D" id="3.60.15.10">
    <property type="entry name" value="Ribonuclease Z/Hydroxyacylglutathione hydrolase-like"/>
    <property type="match status" value="1"/>
</dbReference>
<dbReference type="EC" id="3.1.26.11" evidence="1"/>
<protein>
    <submittedName>
        <fullName evidence="1">Ribonuclease BN</fullName>
        <ecNumber evidence="1">3.1.26.11</ecNumber>
    </submittedName>
</protein>
<dbReference type="SUPFAM" id="SSF56281">
    <property type="entry name" value="Metallo-hydrolase/oxidoreductase"/>
    <property type="match status" value="1"/>
</dbReference>
<dbReference type="InterPro" id="IPR036866">
    <property type="entry name" value="RibonucZ/Hydroxyglut_hydro"/>
</dbReference>
<organism evidence="1 2">
    <name type="scientific">Clostridium puniceum</name>
    <dbReference type="NCBI Taxonomy" id="29367"/>
    <lineage>
        <taxon>Bacteria</taxon>
        <taxon>Bacillati</taxon>
        <taxon>Bacillota</taxon>
        <taxon>Clostridia</taxon>
        <taxon>Eubacteriales</taxon>
        <taxon>Clostridiaceae</taxon>
        <taxon>Clostridium</taxon>
    </lineage>
</organism>
<evidence type="ECO:0000313" key="1">
    <source>
        <dbReference type="EMBL" id="OOM74029.1"/>
    </source>
</evidence>